<feature type="compositionally biased region" description="Basic residues" evidence="1">
    <location>
        <begin position="109"/>
        <end position="118"/>
    </location>
</feature>
<evidence type="ECO:0000313" key="3">
    <source>
        <dbReference type="Proteomes" id="UP001153328"/>
    </source>
</evidence>
<keyword evidence="3" id="KW-1185">Reference proteome</keyword>
<dbReference type="Proteomes" id="UP001153328">
    <property type="component" value="Unassembled WGS sequence"/>
</dbReference>
<comment type="caution">
    <text evidence="2">The sequence shown here is derived from an EMBL/GenBank/DDBJ whole genome shotgun (WGS) entry which is preliminary data.</text>
</comment>
<feature type="compositionally biased region" description="Low complexity" evidence="1">
    <location>
        <begin position="147"/>
        <end position="168"/>
    </location>
</feature>
<feature type="region of interest" description="Disordered" evidence="1">
    <location>
        <begin position="1"/>
        <end position="230"/>
    </location>
</feature>
<reference evidence="2" key="1">
    <citation type="submission" date="2021-06" db="EMBL/GenBank/DDBJ databases">
        <authorList>
            <person name="Arsene-Ploetze F."/>
        </authorList>
    </citation>
    <scope>NUCLEOTIDE SEQUENCE</scope>
    <source>
        <strain evidence="2">SBRY1</strain>
    </source>
</reference>
<protein>
    <submittedName>
        <fullName evidence="2">Uncharacterized protein</fullName>
    </submittedName>
</protein>
<name>A0A9W4H4R2_9ACTN</name>
<accession>A0A9W4H4R2</accession>
<sequence length="230" mass="24640">MGGGLHGRQRPGQRRAGDDRPVRVPDRVLADHLRRHRREVPDAEHGQARPPHRAAHQGRAGRGARHRHVRRVAVELGADHAGLPQQDRGLDGQRDQGRLPAQPGAPVGRRPHGGRRLAQRPGLLAAPRLHRPDLGALAAPAPQVRLPAGPAAGRQGPRARPGGQPGRADAALQRQAVGGDGPPEVLRIRRGLTPELPQWPAEGRGRPRRMGAPPAEGRGRAGRPTDEEEG</sequence>
<gene>
    <name evidence="2" type="ORF">SBRY_50415</name>
</gene>
<dbReference type="EMBL" id="CAJVAX010000019">
    <property type="protein sequence ID" value="CAG7650660.1"/>
    <property type="molecule type" value="Genomic_DNA"/>
</dbReference>
<feature type="compositionally biased region" description="Basic and acidic residues" evidence="1">
    <location>
        <begin position="15"/>
        <end position="32"/>
    </location>
</feature>
<feature type="compositionally biased region" description="Basic residues" evidence="1">
    <location>
        <begin position="62"/>
        <end position="71"/>
    </location>
</feature>
<feature type="compositionally biased region" description="Basic and acidic residues" evidence="1">
    <location>
        <begin position="217"/>
        <end position="230"/>
    </location>
</feature>
<evidence type="ECO:0000256" key="1">
    <source>
        <dbReference type="SAM" id="MobiDB-lite"/>
    </source>
</evidence>
<evidence type="ECO:0000313" key="2">
    <source>
        <dbReference type="EMBL" id="CAG7650660.1"/>
    </source>
</evidence>
<proteinExistence type="predicted"/>
<dbReference type="AlphaFoldDB" id="A0A9W4H4R2"/>
<feature type="compositionally biased region" description="Basic and acidic residues" evidence="1">
    <location>
        <begin position="88"/>
        <end position="97"/>
    </location>
</feature>
<organism evidence="2 3">
    <name type="scientific">Actinacidiphila bryophytorum</name>
    <dbReference type="NCBI Taxonomy" id="1436133"/>
    <lineage>
        <taxon>Bacteria</taxon>
        <taxon>Bacillati</taxon>
        <taxon>Actinomycetota</taxon>
        <taxon>Actinomycetes</taxon>
        <taxon>Kitasatosporales</taxon>
        <taxon>Streptomycetaceae</taxon>
        <taxon>Actinacidiphila</taxon>
    </lineage>
</organism>